<dbReference type="EMBL" id="DTKJ01000058">
    <property type="protein sequence ID" value="HGZ12226.1"/>
    <property type="molecule type" value="Genomic_DNA"/>
</dbReference>
<feature type="domain" description="DDH" evidence="7">
    <location>
        <begin position="82"/>
        <end position="237"/>
    </location>
</feature>
<accession>A0A7C5AMB4</accession>
<dbReference type="Pfam" id="PF01368">
    <property type="entry name" value="DHH"/>
    <property type="match status" value="1"/>
</dbReference>
<dbReference type="InterPro" id="IPR004610">
    <property type="entry name" value="RecJ"/>
</dbReference>
<sequence>MRRRKVWRAYPEHPDLVREVSSRHGVPPLIARLLLNRGLVSPEDILAFLEPTLDRMLPPFRLPDLEKAAARLALAVRRREPVAIYGDYDADGLTAACLLTGFLQELGLPCIPYIPDRLREGYGLNQAALSKLAGQARLLVTVDCGISDLAEVAWARDLGLEIIVTDHHELPPELPPALAVVNPKRGGAAYPSEMLAGVGVALLVALGVRARLREEGWFKGRPEPNLRSYLDLVALGTAADVVPLLGDNRILVRQGLRVLEETRRPGLVALKEAAGLNGRQVTYRDVVFRLAPRLNAAGRLGQAWGALMLLLAGDLSQARGQARILEELNRKRQALEEEVLRQSLGLIRKLGLDRRPVMVLGQEGWHPGVLGIAAARLAEDFHRPVALVSLKDGLGRGSARSVEGFHLYEGLKTCRRHLLKFGGHEAAAGFTLMADQLSHLQTALEEAFVNQVGAEPPRPFLKVDAQVSLVDLDPPFYSYLERLRPFGPGNPEPVFVCPEVECLSSREVGERHLKVQFSQGTVIMEAIAFDQARHHPLSGPLTIAISPRFSSFQGHLAPEVRLLDWTRPYD</sequence>
<dbReference type="GO" id="GO:0008409">
    <property type="term" value="F:5'-3' exonuclease activity"/>
    <property type="evidence" value="ECO:0007669"/>
    <property type="project" value="InterPro"/>
</dbReference>
<keyword evidence="5 10" id="KW-0269">Exonuclease</keyword>
<evidence type="ECO:0000259" key="7">
    <source>
        <dbReference type="Pfam" id="PF01368"/>
    </source>
</evidence>
<comment type="caution">
    <text evidence="10">The sequence shown here is derived from an EMBL/GenBank/DDBJ whole genome shotgun (WGS) entry which is preliminary data.</text>
</comment>
<dbReference type="GO" id="GO:0003676">
    <property type="term" value="F:nucleic acid binding"/>
    <property type="evidence" value="ECO:0007669"/>
    <property type="project" value="InterPro"/>
</dbReference>
<reference evidence="10" key="1">
    <citation type="journal article" date="2020" name="mSystems">
        <title>Genome- and Community-Level Interaction Insights into Carbon Utilization and Element Cycling Functions of Hydrothermarchaeota in Hydrothermal Sediment.</title>
        <authorList>
            <person name="Zhou Z."/>
            <person name="Liu Y."/>
            <person name="Xu W."/>
            <person name="Pan J."/>
            <person name="Luo Z.H."/>
            <person name="Li M."/>
        </authorList>
    </citation>
    <scope>NUCLEOTIDE SEQUENCE [LARGE SCALE GENOMIC DNA]</scope>
    <source>
        <strain evidence="10">SpSt-853</strain>
    </source>
</reference>
<dbReference type="GO" id="GO:0006281">
    <property type="term" value="P:DNA repair"/>
    <property type="evidence" value="ECO:0007669"/>
    <property type="project" value="InterPro"/>
</dbReference>
<dbReference type="InterPro" id="IPR001667">
    <property type="entry name" value="DDH_dom"/>
</dbReference>
<dbReference type="InterPro" id="IPR041122">
    <property type="entry name" value="RecJ_OB"/>
</dbReference>
<dbReference type="SUPFAM" id="SSF64182">
    <property type="entry name" value="DHH phosphoesterases"/>
    <property type="match status" value="1"/>
</dbReference>
<protein>
    <recommendedName>
        <fullName evidence="2">Single-stranded-DNA-specific exonuclease RecJ</fullName>
    </recommendedName>
</protein>
<dbReference type="NCBIfam" id="TIGR00644">
    <property type="entry name" value="recJ"/>
    <property type="match status" value="1"/>
</dbReference>
<evidence type="ECO:0000256" key="1">
    <source>
        <dbReference type="ARBA" id="ARBA00005915"/>
    </source>
</evidence>
<dbReference type="InterPro" id="IPR003156">
    <property type="entry name" value="DHHA1_dom"/>
</dbReference>
<dbReference type="GO" id="GO:0006310">
    <property type="term" value="P:DNA recombination"/>
    <property type="evidence" value="ECO:0007669"/>
    <property type="project" value="InterPro"/>
</dbReference>
<proteinExistence type="inferred from homology"/>
<dbReference type="Gene3D" id="3.10.310.30">
    <property type="match status" value="1"/>
</dbReference>
<dbReference type="PANTHER" id="PTHR30255:SF2">
    <property type="entry name" value="SINGLE-STRANDED-DNA-SPECIFIC EXONUCLEASE RECJ"/>
    <property type="match status" value="1"/>
</dbReference>
<keyword evidence="3" id="KW-0540">Nuclease</keyword>
<evidence type="ECO:0000256" key="3">
    <source>
        <dbReference type="ARBA" id="ARBA00022722"/>
    </source>
</evidence>
<evidence type="ECO:0000259" key="9">
    <source>
        <dbReference type="Pfam" id="PF17768"/>
    </source>
</evidence>
<dbReference type="Gene3D" id="3.90.1640.30">
    <property type="match status" value="1"/>
</dbReference>
<dbReference type="InterPro" id="IPR051673">
    <property type="entry name" value="SSDNA_exonuclease_RecJ"/>
</dbReference>
<feature type="domain" description="DHHA1" evidence="8">
    <location>
        <begin position="357"/>
        <end position="448"/>
    </location>
</feature>
<feature type="coiled-coil region" evidence="6">
    <location>
        <begin position="318"/>
        <end position="345"/>
    </location>
</feature>
<keyword evidence="4" id="KW-0378">Hydrolase</keyword>
<organism evidence="10">
    <name type="scientific">Desulfobacca acetoxidans</name>
    <dbReference type="NCBI Taxonomy" id="60893"/>
    <lineage>
        <taxon>Bacteria</taxon>
        <taxon>Pseudomonadati</taxon>
        <taxon>Thermodesulfobacteriota</taxon>
        <taxon>Desulfobaccia</taxon>
        <taxon>Desulfobaccales</taxon>
        <taxon>Desulfobaccaceae</taxon>
        <taxon>Desulfobacca</taxon>
    </lineage>
</organism>
<feature type="domain" description="RecJ OB" evidence="9">
    <location>
        <begin position="463"/>
        <end position="562"/>
    </location>
</feature>
<keyword evidence="6" id="KW-0175">Coiled coil</keyword>
<evidence type="ECO:0000256" key="6">
    <source>
        <dbReference type="SAM" id="Coils"/>
    </source>
</evidence>
<dbReference type="Pfam" id="PF17768">
    <property type="entry name" value="RecJ_OB"/>
    <property type="match status" value="1"/>
</dbReference>
<evidence type="ECO:0000256" key="5">
    <source>
        <dbReference type="ARBA" id="ARBA00022839"/>
    </source>
</evidence>
<evidence type="ECO:0000256" key="4">
    <source>
        <dbReference type="ARBA" id="ARBA00022801"/>
    </source>
</evidence>
<name>A0A7C5AMB4_9BACT</name>
<dbReference type="InterPro" id="IPR038763">
    <property type="entry name" value="DHH_sf"/>
</dbReference>
<evidence type="ECO:0000259" key="8">
    <source>
        <dbReference type="Pfam" id="PF02272"/>
    </source>
</evidence>
<dbReference type="PANTHER" id="PTHR30255">
    <property type="entry name" value="SINGLE-STRANDED-DNA-SPECIFIC EXONUCLEASE RECJ"/>
    <property type="match status" value="1"/>
</dbReference>
<dbReference type="AlphaFoldDB" id="A0A7C5AMB4"/>
<evidence type="ECO:0000256" key="2">
    <source>
        <dbReference type="ARBA" id="ARBA00019841"/>
    </source>
</evidence>
<gene>
    <name evidence="10" type="primary">recJ</name>
    <name evidence="10" type="ORF">ENW48_08405</name>
</gene>
<comment type="similarity">
    <text evidence="1">Belongs to the RecJ family.</text>
</comment>
<evidence type="ECO:0000313" key="10">
    <source>
        <dbReference type="EMBL" id="HGZ12226.1"/>
    </source>
</evidence>
<dbReference type="Pfam" id="PF02272">
    <property type="entry name" value="DHHA1"/>
    <property type="match status" value="1"/>
</dbReference>